<dbReference type="KEGG" id="csy:CENSYa_0948"/>
<dbReference type="EnsemblBacteria" id="ABK77580">
    <property type="protein sequence ID" value="ABK77580"/>
    <property type="gene ID" value="CENSYa_0948"/>
</dbReference>
<organism evidence="1 2">
    <name type="scientific">Cenarchaeum symbiosum (strain A)</name>
    <dbReference type="NCBI Taxonomy" id="414004"/>
    <lineage>
        <taxon>Archaea</taxon>
        <taxon>Nitrososphaerota</taxon>
        <taxon>Candidatus Cenarchaeales</taxon>
        <taxon>Candidatus Cenarchaeaceae</taxon>
        <taxon>Candidatus Cenarchaeum</taxon>
    </lineage>
</organism>
<evidence type="ECO:0000313" key="1">
    <source>
        <dbReference type="EMBL" id="ABK77580.1"/>
    </source>
</evidence>
<proteinExistence type="predicted"/>
<accession>A0RW63</accession>
<reference evidence="1 2" key="1">
    <citation type="journal article" date="2006" name="Proc. Natl. Acad. Sci. U.S.A.">
        <title>Genomic analysis of the uncultivated marine crenarchaeote Cenarchaeum symbiosum.</title>
        <authorList>
            <person name="Hallam S.J."/>
            <person name="Konstantinidis K.T."/>
            <person name="Putnam N."/>
            <person name="Schleper C."/>
            <person name="Watanabe Y."/>
            <person name="Sugahara J."/>
            <person name="Preston C."/>
            <person name="de la Torre J."/>
            <person name="Richardson P.M."/>
            <person name="DeLong E.F."/>
        </authorList>
    </citation>
    <scope>NUCLEOTIDE SEQUENCE [LARGE SCALE GENOMIC DNA]</scope>
    <source>
        <strain evidence="2">A</strain>
    </source>
</reference>
<keyword evidence="2" id="KW-1185">Reference proteome</keyword>
<dbReference type="Proteomes" id="UP000000758">
    <property type="component" value="Chromosome"/>
</dbReference>
<protein>
    <submittedName>
        <fullName evidence="1">Uncharacterized protein</fullName>
    </submittedName>
</protein>
<dbReference type="HOGENOM" id="CLU_2433710_0_0_2"/>
<sequence>MCLCALVLAWFCIKVRRGFGQWNAAGGGNLLFDHFLFFFGHIIHSIKPPIKDFLRDRPNAPLDITGFHGLSLYIVDRAPSAQQGRLARCG</sequence>
<name>A0RW63_CENSY</name>
<dbReference type="STRING" id="414004.CENSYa_0948"/>
<gene>
    <name evidence="1" type="ordered locus">CENSYa_0948</name>
</gene>
<dbReference type="EMBL" id="DP000238">
    <property type="protein sequence ID" value="ABK77580.1"/>
    <property type="molecule type" value="Genomic_DNA"/>
</dbReference>
<dbReference type="AlphaFoldDB" id="A0RW63"/>
<evidence type="ECO:0000313" key="2">
    <source>
        <dbReference type="Proteomes" id="UP000000758"/>
    </source>
</evidence>